<evidence type="ECO:0000256" key="2">
    <source>
        <dbReference type="SAM" id="MobiDB-lite"/>
    </source>
</evidence>
<reference evidence="3" key="1">
    <citation type="journal article" date="2019" name="Sci. Rep.">
        <title>Draft genome of Tanacetum cinerariifolium, the natural source of mosquito coil.</title>
        <authorList>
            <person name="Yamashiro T."/>
            <person name="Shiraishi A."/>
            <person name="Satake H."/>
            <person name="Nakayama K."/>
        </authorList>
    </citation>
    <scope>NUCLEOTIDE SEQUENCE</scope>
</reference>
<proteinExistence type="predicted"/>
<feature type="compositionally biased region" description="Pro residues" evidence="2">
    <location>
        <begin position="44"/>
        <end position="78"/>
    </location>
</feature>
<comment type="caution">
    <text evidence="3">The sequence shown here is derived from an EMBL/GenBank/DDBJ whole genome shotgun (WGS) entry which is preliminary data.</text>
</comment>
<accession>A0A699GMI7</accession>
<protein>
    <recommendedName>
        <fullName evidence="4">Reverse transcriptase domain-containing protein</fullName>
    </recommendedName>
</protein>
<name>A0A699GMI7_TANCI</name>
<keyword evidence="1" id="KW-0175">Coiled coil</keyword>
<evidence type="ECO:0008006" key="4">
    <source>
        <dbReference type="Google" id="ProtNLM"/>
    </source>
</evidence>
<organism evidence="3">
    <name type="scientific">Tanacetum cinerariifolium</name>
    <name type="common">Dalmatian daisy</name>
    <name type="synonym">Chrysanthemum cinerariifolium</name>
    <dbReference type="NCBI Taxonomy" id="118510"/>
    <lineage>
        <taxon>Eukaryota</taxon>
        <taxon>Viridiplantae</taxon>
        <taxon>Streptophyta</taxon>
        <taxon>Embryophyta</taxon>
        <taxon>Tracheophyta</taxon>
        <taxon>Spermatophyta</taxon>
        <taxon>Magnoliopsida</taxon>
        <taxon>eudicotyledons</taxon>
        <taxon>Gunneridae</taxon>
        <taxon>Pentapetalae</taxon>
        <taxon>asterids</taxon>
        <taxon>campanulids</taxon>
        <taxon>Asterales</taxon>
        <taxon>Asteraceae</taxon>
        <taxon>Asteroideae</taxon>
        <taxon>Anthemideae</taxon>
        <taxon>Anthemidinae</taxon>
        <taxon>Tanacetum</taxon>
    </lineage>
</organism>
<gene>
    <name evidence="3" type="ORF">Tci_109900</name>
</gene>
<evidence type="ECO:0000256" key="1">
    <source>
        <dbReference type="SAM" id="Coils"/>
    </source>
</evidence>
<dbReference type="AlphaFoldDB" id="A0A699GMI7"/>
<dbReference type="EMBL" id="BKCJ010021854">
    <property type="protein sequence ID" value="GEV37923.1"/>
    <property type="molecule type" value="Genomic_DNA"/>
</dbReference>
<evidence type="ECO:0000313" key="3">
    <source>
        <dbReference type="EMBL" id="GEV37923.1"/>
    </source>
</evidence>
<feature type="region of interest" description="Disordered" evidence="2">
    <location>
        <begin position="25"/>
        <end position="86"/>
    </location>
</feature>
<feature type="coiled-coil region" evidence="1">
    <location>
        <begin position="159"/>
        <end position="187"/>
    </location>
</feature>
<sequence>MRRIEKGFLRVETSLFDTMLVQPQVHDAAEVEEDEDNNEVHAAPSPPSPAHESSPPPQEHIPLPPLAQPAPPSSPPQQQPTQTIDTSESSMTLLYTLMETCATLTPKVTNLEQDKVAQALEIVKLKMDADTQERIEKDVTVVKEVNATEPTVFNDEEMAKRLQDEEIKQAAARERQEKEDLERAKRMIRVGGITQAFQIFKDMLKDFDREDLDALWRIAKEKFSTTMPTHVKEKALWDELIRLYEPNADDVF</sequence>